<sequence length="267" mass="30371">MKNGIYIGKDSELGLTDSAAILFFRDPQHAWLESRLYAKREGQFFCIGVCRSVPALMELHQSSCRIDTVFLDRGRIRGSDLSMAPLVDTTFQLDEQEKELWVKLDAETIGPLALNESFLHDPCPDRRPAEAGHLGECLREWNRGVIWEHIQIEGEDHEIGCQINTDKHMLIFEISPRSVYCRAARFAAVNEGVVFDQNIRQGQASFMIPDNREAAQPLIIEKQSFGRETCVWNGKTVYWSVAAYDEDHIELHGCQGAVYSWSRPAAR</sequence>
<dbReference type="RefSeq" id="WP_006059378.1">
    <property type="nucleotide sequence ID" value="NZ_GG657557.1"/>
</dbReference>
<reference evidence="1 2" key="1">
    <citation type="submission" date="2008-12" db="EMBL/GenBank/DDBJ databases">
        <authorList>
            <person name="Fulton L."/>
            <person name="Clifton S."/>
            <person name="Fulton B."/>
            <person name="Xu J."/>
            <person name="Minx P."/>
            <person name="Pepin K.H."/>
            <person name="Johnson M."/>
            <person name="Bhonagiri V."/>
            <person name="Nash W.E."/>
            <person name="Mardis E.R."/>
            <person name="Wilson R.K."/>
        </authorList>
    </citation>
    <scope>NUCLEOTIDE SEQUENCE [LARGE SCALE GENOMIC DNA]</scope>
    <source>
        <strain evidence="1 2">DSM 12042</strain>
    </source>
</reference>
<reference evidence="1 2" key="2">
    <citation type="submission" date="2009-02" db="EMBL/GenBank/DDBJ databases">
        <title>Draft genome sequence of Holdemania filiformis DSM 12042.</title>
        <authorList>
            <person name="Sudarsanam P."/>
            <person name="Ley R."/>
            <person name="Guruge J."/>
            <person name="Turnbaugh P.J."/>
            <person name="Mahowald M."/>
            <person name="Liep D."/>
            <person name="Gordon J."/>
        </authorList>
    </citation>
    <scope>NUCLEOTIDE SEQUENCE [LARGE SCALE GENOMIC DNA]</scope>
    <source>
        <strain evidence="1 2">DSM 12042</strain>
    </source>
</reference>
<accession>B9Y8P3</accession>
<dbReference type="EMBL" id="ACCF01000128">
    <property type="protein sequence ID" value="EEF67668.1"/>
    <property type="molecule type" value="Genomic_DNA"/>
</dbReference>
<dbReference type="AlphaFoldDB" id="B9Y8P3"/>
<proteinExistence type="predicted"/>
<dbReference type="eggNOG" id="ENOG502ZTPE">
    <property type="taxonomic scope" value="Bacteria"/>
</dbReference>
<comment type="caution">
    <text evidence="1">The sequence shown here is derived from an EMBL/GenBank/DDBJ whole genome shotgun (WGS) entry which is preliminary data.</text>
</comment>
<organism evidence="1 2">
    <name type="scientific">Holdemania filiformis DSM 12042</name>
    <dbReference type="NCBI Taxonomy" id="545696"/>
    <lineage>
        <taxon>Bacteria</taxon>
        <taxon>Bacillati</taxon>
        <taxon>Bacillota</taxon>
        <taxon>Erysipelotrichia</taxon>
        <taxon>Erysipelotrichales</taxon>
        <taxon>Erysipelotrichaceae</taxon>
        <taxon>Holdemania</taxon>
    </lineage>
</organism>
<protein>
    <submittedName>
        <fullName evidence="1">Uncharacterized protein</fullName>
    </submittedName>
</protein>
<dbReference type="HOGENOM" id="CLU_1041200_0_0_9"/>
<dbReference type="Proteomes" id="UP000005950">
    <property type="component" value="Unassembled WGS sequence"/>
</dbReference>
<name>B9Y8P3_9FIRM</name>
<evidence type="ECO:0000313" key="1">
    <source>
        <dbReference type="EMBL" id="EEF67668.1"/>
    </source>
</evidence>
<dbReference type="STRING" id="545696.HOLDEFILI_02190"/>
<gene>
    <name evidence="1" type="ORF">HOLDEFILI_02190</name>
</gene>
<evidence type="ECO:0000313" key="2">
    <source>
        <dbReference type="Proteomes" id="UP000005950"/>
    </source>
</evidence>
<dbReference type="OrthoDB" id="1100389at2"/>